<comment type="caution">
    <text evidence="2">The sequence shown here is derived from an EMBL/GenBank/DDBJ whole genome shotgun (WGS) entry which is preliminary data.</text>
</comment>
<organism evidence="2 3">
    <name type="scientific">Trypanosoma equiperdum</name>
    <dbReference type="NCBI Taxonomy" id="5694"/>
    <lineage>
        <taxon>Eukaryota</taxon>
        <taxon>Discoba</taxon>
        <taxon>Euglenozoa</taxon>
        <taxon>Kinetoplastea</taxon>
        <taxon>Metakinetoplastina</taxon>
        <taxon>Trypanosomatida</taxon>
        <taxon>Trypanosomatidae</taxon>
        <taxon>Trypanosoma</taxon>
    </lineage>
</organism>
<dbReference type="EMBL" id="CZPT02001821">
    <property type="protein sequence ID" value="SCU72200.1"/>
    <property type="molecule type" value="Genomic_DNA"/>
</dbReference>
<keyword evidence="1" id="KW-0812">Transmembrane</keyword>
<evidence type="ECO:0000313" key="3">
    <source>
        <dbReference type="Proteomes" id="UP000195570"/>
    </source>
</evidence>
<dbReference type="VEuPathDB" id="TriTrypDB:TEOVI_000377600"/>
<name>A0A1G4IIE1_TRYEQ</name>
<sequence length="90" mass="10421">MFVQCLSALSCVVLSVFPFVFFILNMFIFPFQRLRPVRAANGWRGMFVCIYTFGCLVYAYREVYESFCKLMIGVSAFPHNIVCSGFFNQN</sequence>
<dbReference type="RefSeq" id="XP_067082728.1">
    <property type="nucleotide sequence ID" value="XM_067226627.1"/>
</dbReference>
<evidence type="ECO:0000313" key="2">
    <source>
        <dbReference type="EMBL" id="SCU72200.1"/>
    </source>
</evidence>
<proteinExistence type="predicted"/>
<feature type="transmembrane region" description="Helical" evidence="1">
    <location>
        <begin position="6"/>
        <end position="29"/>
    </location>
</feature>
<keyword evidence="1" id="KW-0472">Membrane</keyword>
<reference evidence="2" key="1">
    <citation type="submission" date="2016-09" db="EMBL/GenBank/DDBJ databases">
        <authorList>
            <person name="Hebert L."/>
            <person name="Moumen B."/>
        </authorList>
    </citation>
    <scope>NUCLEOTIDE SEQUENCE [LARGE SCALE GENOMIC DNA]</scope>
    <source>
        <strain evidence="2">OVI</strain>
    </source>
</reference>
<dbReference type="Proteomes" id="UP000195570">
    <property type="component" value="Unassembled WGS sequence"/>
</dbReference>
<dbReference type="AlphaFoldDB" id="A0A1G4IIE1"/>
<accession>A0A1G4IIE1</accession>
<protein>
    <submittedName>
        <fullName evidence="2">Uncharacterized protein</fullName>
    </submittedName>
</protein>
<evidence type="ECO:0000256" key="1">
    <source>
        <dbReference type="SAM" id="Phobius"/>
    </source>
</evidence>
<feature type="transmembrane region" description="Helical" evidence="1">
    <location>
        <begin position="41"/>
        <end position="60"/>
    </location>
</feature>
<keyword evidence="3" id="KW-1185">Reference proteome</keyword>
<keyword evidence="1" id="KW-1133">Transmembrane helix</keyword>
<dbReference type="GeneID" id="92377716"/>
<gene>
    <name evidence="2" type="ORF">TEOVI_000377600</name>
</gene>